<dbReference type="RefSeq" id="XP_016604014.1">
    <property type="nucleotide sequence ID" value="XM_016756725.1"/>
</dbReference>
<keyword evidence="4 7" id="KW-0472">Membrane</keyword>
<feature type="transmembrane region" description="Helical" evidence="7">
    <location>
        <begin position="415"/>
        <end position="433"/>
    </location>
</feature>
<evidence type="ECO:0000313" key="8">
    <source>
        <dbReference type="EMBL" id="KNC95974.1"/>
    </source>
</evidence>
<feature type="transmembrane region" description="Helical" evidence="7">
    <location>
        <begin position="560"/>
        <end position="581"/>
    </location>
</feature>
<evidence type="ECO:0000256" key="1">
    <source>
        <dbReference type="ARBA" id="ARBA00004370"/>
    </source>
</evidence>
<dbReference type="Gene3D" id="1.20.120.550">
    <property type="entry name" value="Membrane associated eicosanoid/glutathione metabolism-like domain"/>
    <property type="match status" value="1"/>
</dbReference>
<dbReference type="InterPro" id="IPR001129">
    <property type="entry name" value="Membr-assoc_MAPEG"/>
</dbReference>
<dbReference type="Pfam" id="PF01124">
    <property type="entry name" value="MAPEG"/>
    <property type="match status" value="1"/>
</dbReference>
<dbReference type="EMBL" id="KQ257472">
    <property type="protein sequence ID" value="KNC95974.1"/>
    <property type="molecule type" value="Genomic_DNA"/>
</dbReference>
<name>A0A0L0H4S7_SPIPD</name>
<dbReference type="Gene3D" id="1.20.120.20">
    <property type="entry name" value="Apolipoprotein"/>
    <property type="match status" value="1"/>
</dbReference>
<keyword evidence="2 7" id="KW-0812">Transmembrane</keyword>
<dbReference type="VEuPathDB" id="FungiDB:SPPG_08578"/>
<feature type="compositionally biased region" description="Basic and acidic residues" evidence="6">
    <location>
        <begin position="316"/>
        <end position="326"/>
    </location>
</feature>
<dbReference type="PANTHER" id="PTHR47372">
    <property type="entry name" value="DAUER UP-REGULATED-RELATED"/>
    <property type="match status" value="1"/>
</dbReference>
<evidence type="ECO:0000256" key="7">
    <source>
        <dbReference type="SAM" id="Phobius"/>
    </source>
</evidence>
<evidence type="ECO:0000256" key="4">
    <source>
        <dbReference type="ARBA" id="ARBA00023136"/>
    </source>
</evidence>
<dbReference type="GO" id="GO:0016020">
    <property type="term" value="C:membrane"/>
    <property type="evidence" value="ECO:0007669"/>
    <property type="project" value="UniProtKB-SubCell"/>
</dbReference>
<feature type="compositionally biased region" description="Basic and acidic residues" evidence="6">
    <location>
        <begin position="1"/>
        <end position="10"/>
    </location>
</feature>
<feature type="transmembrane region" description="Helical" evidence="7">
    <location>
        <begin position="503"/>
        <end position="522"/>
    </location>
</feature>
<reference evidence="8 9" key="1">
    <citation type="submission" date="2009-08" db="EMBL/GenBank/DDBJ databases">
        <title>The Genome Sequence of Spizellomyces punctatus strain DAOM BR117.</title>
        <authorList>
            <consortium name="The Broad Institute Genome Sequencing Platform"/>
            <person name="Russ C."/>
            <person name="Cuomo C."/>
            <person name="Shea T."/>
            <person name="Young S.K."/>
            <person name="Zeng Q."/>
            <person name="Koehrsen M."/>
            <person name="Haas B."/>
            <person name="Borodovsky M."/>
            <person name="Guigo R."/>
            <person name="Alvarado L."/>
            <person name="Berlin A."/>
            <person name="Bochicchio J."/>
            <person name="Borenstein D."/>
            <person name="Chapman S."/>
            <person name="Chen Z."/>
            <person name="Engels R."/>
            <person name="Freedman E."/>
            <person name="Gellesch M."/>
            <person name="Goldberg J."/>
            <person name="Griggs A."/>
            <person name="Gujja S."/>
            <person name="Heiman D."/>
            <person name="Hepburn T."/>
            <person name="Howarth C."/>
            <person name="Jen D."/>
            <person name="Larson L."/>
            <person name="Lewis B."/>
            <person name="Mehta T."/>
            <person name="Park D."/>
            <person name="Pearson M."/>
            <person name="Roberts A."/>
            <person name="Saif S."/>
            <person name="Shenoy N."/>
            <person name="Sisk P."/>
            <person name="Stolte C."/>
            <person name="Sykes S."/>
            <person name="Thomson T."/>
            <person name="Walk T."/>
            <person name="White J."/>
            <person name="Yandava C."/>
            <person name="Burger G."/>
            <person name="Gray M.W."/>
            <person name="Holland P.W.H."/>
            <person name="King N."/>
            <person name="Lang F.B.F."/>
            <person name="Roger A.J."/>
            <person name="Ruiz-Trillo I."/>
            <person name="Lander E."/>
            <person name="Nusbaum C."/>
        </authorList>
    </citation>
    <scope>NUCLEOTIDE SEQUENCE [LARGE SCALE GENOMIC DNA]</scope>
    <source>
        <strain evidence="8 9">DAOM BR117</strain>
    </source>
</reference>
<evidence type="ECO:0000256" key="6">
    <source>
        <dbReference type="SAM" id="MobiDB-lite"/>
    </source>
</evidence>
<protein>
    <submittedName>
        <fullName evidence="8">Uncharacterized protein</fullName>
    </submittedName>
</protein>
<dbReference type="PANTHER" id="PTHR47372:SF11">
    <property type="entry name" value="RE19971P"/>
    <property type="match status" value="1"/>
</dbReference>
<dbReference type="InterPro" id="IPR023352">
    <property type="entry name" value="MAPEG-like_dom_sf"/>
</dbReference>
<organism evidence="8 9">
    <name type="scientific">Spizellomyces punctatus (strain DAOM BR117)</name>
    <dbReference type="NCBI Taxonomy" id="645134"/>
    <lineage>
        <taxon>Eukaryota</taxon>
        <taxon>Fungi</taxon>
        <taxon>Fungi incertae sedis</taxon>
        <taxon>Chytridiomycota</taxon>
        <taxon>Chytridiomycota incertae sedis</taxon>
        <taxon>Chytridiomycetes</taxon>
        <taxon>Spizellomycetales</taxon>
        <taxon>Spizellomycetaceae</taxon>
        <taxon>Spizellomyces</taxon>
    </lineage>
</organism>
<accession>A0A0L0H4S7</accession>
<dbReference type="AlphaFoldDB" id="A0A0L0H4S7"/>
<feature type="region of interest" description="Disordered" evidence="6">
    <location>
        <begin position="306"/>
        <end position="340"/>
    </location>
</feature>
<keyword evidence="9" id="KW-1185">Reference proteome</keyword>
<dbReference type="GeneID" id="27691732"/>
<proteinExistence type="predicted"/>
<evidence type="ECO:0000256" key="5">
    <source>
        <dbReference type="SAM" id="Coils"/>
    </source>
</evidence>
<dbReference type="eggNOG" id="KOG4744">
    <property type="taxonomic scope" value="Eukaryota"/>
</dbReference>
<keyword evidence="3 7" id="KW-1133">Transmembrane helix</keyword>
<evidence type="ECO:0000256" key="2">
    <source>
        <dbReference type="ARBA" id="ARBA00022692"/>
    </source>
</evidence>
<gene>
    <name evidence="8" type="ORF">SPPG_08578</name>
</gene>
<dbReference type="Proteomes" id="UP000053201">
    <property type="component" value="Unassembled WGS sequence"/>
</dbReference>
<feature type="coiled-coil region" evidence="5">
    <location>
        <begin position="110"/>
        <end position="177"/>
    </location>
</feature>
<comment type="subcellular location">
    <subcellularLocation>
        <location evidence="1">Membrane</location>
    </subcellularLocation>
</comment>
<dbReference type="OrthoDB" id="20872at2759"/>
<keyword evidence="5" id="KW-0175">Coiled coil</keyword>
<dbReference type="SUPFAM" id="SSF161084">
    <property type="entry name" value="MAPEG domain-like"/>
    <property type="match status" value="1"/>
</dbReference>
<sequence>MPHSHEETHGHPVHHYHRERTTIRETEDDYICDEDGCRPLPEQEHRPPGIVAKLKHFFLGPSASNEAQEDNVKIVHVHHYDKNPHGHRYAASEWADEAKDTVREIGDSARRKAYQVKNNLVGEAERLKEEGEEAAEVVQEKAGGVLNRLWSGIEQTKEKLENALHGAEKRVEDAEESAEERYNYLRSKAGKRYRVNKDKAADITVKKLEDVKEKLENVKDKIYEQYEHGRESFENQYDHVKDTATNEYEKARQRVHGNLGNVRNRIHDGVETVEETAEQIASRARNTVEKASDSVRQAAEAGRETLHNAADSVKNSVEETAQRIKESVNNAKENVRDKAERVKEGISDSFEGVKDDVKEGISSVKEGFKGALHKAEQAAECLGCVGPRKRPGYESYGARSLDGRWSYPQLGPNPVPVTAFYSALSTLWFLWLARRVWMARNRAKVFVGDGSAELSRELSRDVVVSRTTVSEGRAEKTTAVLHTENSPALKKYLTVMRANDARTAFSTNVPLYLILLCALELAGAYRPLLHILSLAFLAGNIVQTEYGIFSPDAIGRGRPIGLATNWAVMLFGSAMAVYLALSCNGCPAV</sequence>
<dbReference type="InParanoid" id="A0A0L0H4S7"/>
<dbReference type="Gene3D" id="6.10.140.1430">
    <property type="match status" value="1"/>
</dbReference>
<feature type="region of interest" description="Disordered" evidence="6">
    <location>
        <begin position="1"/>
        <end position="22"/>
    </location>
</feature>
<dbReference type="SUPFAM" id="SSF58113">
    <property type="entry name" value="Apolipoprotein A-I"/>
    <property type="match status" value="2"/>
</dbReference>
<evidence type="ECO:0000256" key="3">
    <source>
        <dbReference type="ARBA" id="ARBA00022989"/>
    </source>
</evidence>
<evidence type="ECO:0000313" key="9">
    <source>
        <dbReference type="Proteomes" id="UP000053201"/>
    </source>
</evidence>